<dbReference type="PROSITE" id="PS51257">
    <property type="entry name" value="PROKAR_LIPOPROTEIN"/>
    <property type="match status" value="1"/>
</dbReference>
<feature type="chain" id="PRO_5047160146" description="Phosphoribosyl-AMP cyclohydrolase" evidence="1">
    <location>
        <begin position="18"/>
        <end position="597"/>
    </location>
</feature>
<feature type="signal peptide" evidence="1">
    <location>
        <begin position="1"/>
        <end position="17"/>
    </location>
</feature>
<gene>
    <name evidence="2" type="ORF">PCOR1329_LOCUS21886</name>
</gene>
<dbReference type="SUPFAM" id="SSF54427">
    <property type="entry name" value="NTF2-like"/>
    <property type="match status" value="2"/>
</dbReference>
<evidence type="ECO:0000256" key="1">
    <source>
        <dbReference type="SAM" id="SignalP"/>
    </source>
</evidence>
<proteinExistence type="predicted"/>
<dbReference type="InterPro" id="IPR032710">
    <property type="entry name" value="NTF2-like_dom_sf"/>
</dbReference>
<organism evidence="2 3">
    <name type="scientific">Prorocentrum cordatum</name>
    <dbReference type="NCBI Taxonomy" id="2364126"/>
    <lineage>
        <taxon>Eukaryota</taxon>
        <taxon>Sar</taxon>
        <taxon>Alveolata</taxon>
        <taxon>Dinophyceae</taxon>
        <taxon>Prorocentrales</taxon>
        <taxon>Prorocentraceae</taxon>
        <taxon>Prorocentrum</taxon>
    </lineage>
</organism>
<evidence type="ECO:0000313" key="2">
    <source>
        <dbReference type="EMBL" id="CAK0820072.1"/>
    </source>
</evidence>
<keyword evidence="1" id="KW-0732">Signal</keyword>
<name>A0ABN9RNZ8_9DINO</name>
<keyword evidence="3" id="KW-1185">Reference proteome</keyword>
<dbReference type="Gene3D" id="3.10.450.50">
    <property type="match status" value="3"/>
</dbReference>
<dbReference type="EMBL" id="CAUYUJ010007245">
    <property type="protein sequence ID" value="CAK0820072.1"/>
    <property type="molecule type" value="Genomic_DNA"/>
</dbReference>
<sequence>MARASAAALLAAAACLGAPLRPPAAAAGARAFSAARVGAGPAGPPLPAAAAAGRAEGPRVARRGLLGLFGRAAPAPPPWYAQLLGSSSAPALSLALGVLLGAAAAARGRGGAPAPTYIFNSSITKEQVLEAQKAWGEGIVRISAAHASGEDFALLAKEHIRNLYGYGVTDVLFKPTLASNIQFRSTFDEALSYFVATNGVCSEDRGFAIKGWKAVRWENVDITTSGNTAMAMGNYFFTTPDGGEVKVEYTFGYFLDAEGKVRINLHHSSLPYDVGVTKEDAIAVQDAWAGAIKNISKVFKGKGDYVQAAADAAGELYAYGKGNVLFKPTKAREYTFRPTAEEAMSYFVGEGAVENGYKEDGGFAINGGKGWADCVYSNHMIEPIGGIAIAMGTYDFTCATTGDVSTVEYTFGYKRCDDGKVRIFLHHSSVPFSAAPAPVTEEEVIAVQTAWAGAIKNISKVYKDKGDYVQAAAEAAGELYAYGKGNVLFKPTKAREYPFRPTAEEAMSYFVGNNAVENGYEEDGGFAINGGKGFSDCVYKNHQIELKGGIGIAMGTYDFTCATTGDVSTVEYTFGYKRCDDGKVRIFLHHSSVPYSA</sequence>
<accession>A0ABN9RNZ8</accession>
<comment type="caution">
    <text evidence="2">The sequence shown here is derived from an EMBL/GenBank/DDBJ whole genome shotgun (WGS) entry which is preliminary data.</text>
</comment>
<evidence type="ECO:0000313" key="3">
    <source>
        <dbReference type="Proteomes" id="UP001189429"/>
    </source>
</evidence>
<reference evidence="2" key="1">
    <citation type="submission" date="2023-10" db="EMBL/GenBank/DDBJ databases">
        <authorList>
            <person name="Chen Y."/>
            <person name="Shah S."/>
            <person name="Dougan E. K."/>
            <person name="Thang M."/>
            <person name="Chan C."/>
        </authorList>
    </citation>
    <scope>NUCLEOTIDE SEQUENCE [LARGE SCALE GENOMIC DNA]</scope>
</reference>
<protein>
    <recommendedName>
        <fullName evidence="4">Phosphoribosyl-AMP cyclohydrolase</fullName>
    </recommendedName>
</protein>
<dbReference type="Proteomes" id="UP001189429">
    <property type="component" value="Unassembled WGS sequence"/>
</dbReference>
<evidence type="ECO:0008006" key="4">
    <source>
        <dbReference type="Google" id="ProtNLM"/>
    </source>
</evidence>